<organism evidence="1">
    <name type="scientific">marine sediment metagenome</name>
    <dbReference type="NCBI Taxonomy" id="412755"/>
    <lineage>
        <taxon>unclassified sequences</taxon>
        <taxon>metagenomes</taxon>
        <taxon>ecological metagenomes</taxon>
    </lineage>
</organism>
<dbReference type="EMBL" id="LAZR01023376">
    <property type="protein sequence ID" value="KKL78694.1"/>
    <property type="molecule type" value="Genomic_DNA"/>
</dbReference>
<accession>A0A0F9EXA2</accession>
<comment type="caution">
    <text evidence="1">The sequence shown here is derived from an EMBL/GenBank/DDBJ whole genome shotgun (WGS) entry which is preliminary data.</text>
</comment>
<proteinExistence type="predicted"/>
<sequence>MSEDLQFIYKQEFWYASAFINTSLVSGDQKSKEIESLILDKLGSLQESDIFRKELAGDILDMVKYLYIKCSWIPYIENFPYKDENSEKKYDSLGYFQFDVEHYKGNPEKKEKLTPLLIQQIPFIILDALKEFTKRSENKGLEIDTESPIFVFVTSNGTKPKEIDWTNDNINKFKKVLGYWNEIYSGAWPDYNEALYNKRIQNNLSNRLSELHFIERNSGFIYMAKQNYEDFFESYMKKFVLDPTPKIRAVLFALRSINELLDTLFLKTQSESFIDVEIIENKIKNLRLLRGLLQTKLSVIYNELNYNRRQHYTSVLKHLLGEFEIGDLVSRINDKFNIIYDAMEHLYQKKNEELQKRTEKGLNLLNLL</sequence>
<dbReference type="AlphaFoldDB" id="A0A0F9EXA2"/>
<protein>
    <submittedName>
        <fullName evidence="1">Uncharacterized protein</fullName>
    </submittedName>
</protein>
<name>A0A0F9EXA2_9ZZZZ</name>
<reference evidence="1" key="1">
    <citation type="journal article" date="2015" name="Nature">
        <title>Complex archaea that bridge the gap between prokaryotes and eukaryotes.</title>
        <authorList>
            <person name="Spang A."/>
            <person name="Saw J.H."/>
            <person name="Jorgensen S.L."/>
            <person name="Zaremba-Niedzwiedzka K."/>
            <person name="Martijn J."/>
            <person name="Lind A.E."/>
            <person name="van Eijk R."/>
            <person name="Schleper C."/>
            <person name="Guy L."/>
            <person name="Ettema T.J."/>
        </authorList>
    </citation>
    <scope>NUCLEOTIDE SEQUENCE</scope>
</reference>
<gene>
    <name evidence="1" type="ORF">LCGC14_2022290</name>
</gene>
<evidence type="ECO:0000313" key="1">
    <source>
        <dbReference type="EMBL" id="KKL78694.1"/>
    </source>
</evidence>
<feature type="non-terminal residue" evidence="1">
    <location>
        <position position="368"/>
    </location>
</feature>